<dbReference type="InterPro" id="IPR050987">
    <property type="entry name" value="AtrR-like"/>
</dbReference>
<dbReference type="EMBL" id="JAGSXJ010000042">
    <property type="protein sequence ID" value="KAH6663587.1"/>
    <property type="molecule type" value="Genomic_DNA"/>
</dbReference>
<feature type="compositionally biased region" description="Basic residues" evidence="5">
    <location>
        <begin position="678"/>
        <end position="687"/>
    </location>
</feature>
<feature type="compositionally biased region" description="Polar residues" evidence="5">
    <location>
        <begin position="606"/>
        <end position="616"/>
    </location>
</feature>
<evidence type="ECO:0008006" key="8">
    <source>
        <dbReference type="Google" id="ProtNLM"/>
    </source>
</evidence>
<feature type="region of interest" description="Disordered" evidence="5">
    <location>
        <begin position="598"/>
        <end position="626"/>
    </location>
</feature>
<reference evidence="6" key="1">
    <citation type="journal article" date="2021" name="Nat. Commun.">
        <title>Genetic determinants of endophytism in the Arabidopsis root mycobiome.</title>
        <authorList>
            <person name="Mesny F."/>
            <person name="Miyauchi S."/>
            <person name="Thiergart T."/>
            <person name="Pickel B."/>
            <person name="Atanasova L."/>
            <person name="Karlsson M."/>
            <person name="Huettel B."/>
            <person name="Barry K.W."/>
            <person name="Haridas S."/>
            <person name="Chen C."/>
            <person name="Bauer D."/>
            <person name="Andreopoulos W."/>
            <person name="Pangilinan J."/>
            <person name="LaButti K."/>
            <person name="Riley R."/>
            <person name="Lipzen A."/>
            <person name="Clum A."/>
            <person name="Drula E."/>
            <person name="Henrissat B."/>
            <person name="Kohler A."/>
            <person name="Grigoriev I.V."/>
            <person name="Martin F.M."/>
            <person name="Hacquard S."/>
        </authorList>
    </citation>
    <scope>NUCLEOTIDE SEQUENCE</scope>
    <source>
        <strain evidence="6">MPI-SDFR-AT-0117</strain>
    </source>
</reference>
<dbReference type="PANTHER" id="PTHR46910">
    <property type="entry name" value="TRANSCRIPTION FACTOR PDR1"/>
    <property type="match status" value="1"/>
</dbReference>
<sequence length="687" mass="76162">MMTRLSALENIIKSIRTQPLEDAERLFHRIRATDGSESPAKFAVDGTTNNDADSDLFDANFSSFMTSASPSADPDLDSVSNTQSPSFSGKSLTNNGVFPSRPSSERKNSTLPEIALPDRTIISNAIEAFFTFSFQPFHVFTQEEAGHLLRTVYFRDLAPSQEYDQAATACLAAIAAVGARYHRAKLSKDTSQGLYDVARYYFDKTIDTRPLDAIRCCVLLAMYNFMSRPTVALVYVETGLSMARRQGLYARDPRDTTLTIQRWTEYRKAWRTLLCLSSWIPFTPGFNEDHDDPISRIPVLAATDLGPQLDDIDVLQSEMAKVSLLKADLLRVRLALPLIDIPIIQSANHDLQSWYSQIPESMYLHNVAQPNYGEGVQACICYIHLLHLDAIMLLARRAMSQFVRVHGFRNPDELPWTSLDQALVNQAAEGVVAASHASRILALLGGSDQVHDITWLIMNQIYASCILLLQSTAQKQLCQLPESRWSEDLEQATICLAILETCGQSDALAAQLHAQLNVLHQQILEFSSHTSSAPAILSSSISWSENAYLVTSPHGANPRLVQLSATLLNLVSKPFNKISEGLVKMEGRPNGREVYEMNNVERKRSSPQNSLASDGSSHPMPHSSLSRKLEDWNFESTLPFRVDSQRTAVFPGNEAVPALNGDMAPSPRASTHFEGTKGVKRTKPGPH</sequence>
<keyword evidence="3" id="KW-0238">DNA-binding</keyword>
<feature type="compositionally biased region" description="Low complexity" evidence="5">
    <location>
        <begin position="68"/>
        <end position="80"/>
    </location>
</feature>
<organism evidence="6 7">
    <name type="scientific">Plectosphaerella plurivora</name>
    <dbReference type="NCBI Taxonomy" id="936078"/>
    <lineage>
        <taxon>Eukaryota</taxon>
        <taxon>Fungi</taxon>
        <taxon>Dikarya</taxon>
        <taxon>Ascomycota</taxon>
        <taxon>Pezizomycotina</taxon>
        <taxon>Sordariomycetes</taxon>
        <taxon>Hypocreomycetidae</taxon>
        <taxon>Glomerellales</taxon>
        <taxon>Plectosphaerellaceae</taxon>
        <taxon>Plectosphaerella</taxon>
    </lineage>
</organism>
<gene>
    <name evidence="6" type="ORF">F5X68DRAFT_251338</name>
</gene>
<dbReference type="GO" id="GO:0003677">
    <property type="term" value="F:DNA binding"/>
    <property type="evidence" value="ECO:0007669"/>
    <property type="project" value="UniProtKB-KW"/>
</dbReference>
<comment type="subcellular location">
    <subcellularLocation>
        <location evidence="1">Nucleus</location>
    </subcellularLocation>
</comment>
<dbReference type="CDD" id="cd12148">
    <property type="entry name" value="fungal_TF_MHR"/>
    <property type="match status" value="1"/>
</dbReference>
<keyword evidence="2" id="KW-0479">Metal-binding</keyword>
<feature type="compositionally biased region" description="Polar residues" evidence="5">
    <location>
        <begin position="81"/>
        <end position="97"/>
    </location>
</feature>
<dbReference type="PANTHER" id="PTHR46910:SF3">
    <property type="entry name" value="HALOTOLERANCE PROTEIN 9-RELATED"/>
    <property type="match status" value="1"/>
</dbReference>
<accession>A0A9P9A4X8</accession>
<evidence type="ECO:0000256" key="1">
    <source>
        <dbReference type="ARBA" id="ARBA00004123"/>
    </source>
</evidence>
<evidence type="ECO:0000313" key="7">
    <source>
        <dbReference type="Proteomes" id="UP000770015"/>
    </source>
</evidence>
<protein>
    <recommendedName>
        <fullName evidence="8">Transcription factor domain-containing protein</fullName>
    </recommendedName>
</protein>
<evidence type="ECO:0000256" key="4">
    <source>
        <dbReference type="ARBA" id="ARBA00023242"/>
    </source>
</evidence>
<comment type="caution">
    <text evidence="6">The sequence shown here is derived from an EMBL/GenBank/DDBJ whole genome shotgun (WGS) entry which is preliminary data.</text>
</comment>
<feature type="region of interest" description="Disordered" evidence="5">
    <location>
        <begin position="68"/>
        <end position="111"/>
    </location>
</feature>
<dbReference type="Proteomes" id="UP000770015">
    <property type="component" value="Unassembled WGS sequence"/>
</dbReference>
<keyword evidence="4" id="KW-0539">Nucleus</keyword>
<feature type="region of interest" description="Disordered" evidence="5">
    <location>
        <begin position="654"/>
        <end position="687"/>
    </location>
</feature>
<dbReference type="AlphaFoldDB" id="A0A9P9A4X8"/>
<dbReference type="OrthoDB" id="4848883at2759"/>
<evidence type="ECO:0000256" key="2">
    <source>
        <dbReference type="ARBA" id="ARBA00022723"/>
    </source>
</evidence>
<dbReference type="GO" id="GO:0003700">
    <property type="term" value="F:DNA-binding transcription factor activity"/>
    <property type="evidence" value="ECO:0007669"/>
    <property type="project" value="InterPro"/>
</dbReference>
<name>A0A9P9A4X8_9PEZI</name>
<evidence type="ECO:0000256" key="5">
    <source>
        <dbReference type="SAM" id="MobiDB-lite"/>
    </source>
</evidence>
<dbReference type="GO" id="GO:0046872">
    <property type="term" value="F:metal ion binding"/>
    <property type="evidence" value="ECO:0007669"/>
    <property type="project" value="UniProtKB-KW"/>
</dbReference>
<keyword evidence="7" id="KW-1185">Reference proteome</keyword>
<evidence type="ECO:0000313" key="6">
    <source>
        <dbReference type="EMBL" id="KAH6663587.1"/>
    </source>
</evidence>
<proteinExistence type="predicted"/>
<dbReference type="GO" id="GO:0005634">
    <property type="term" value="C:nucleus"/>
    <property type="evidence" value="ECO:0007669"/>
    <property type="project" value="UniProtKB-SubCell"/>
</dbReference>
<evidence type="ECO:0000256" key="3">
    <source>
        <dbReference type="ARBA" id="ARBA00023125"/>
    </source>
</evidence>